<dbReference type="OrthoDB" id="9790161at2"/>
<evidence type="ECO:0000313" key="1">
    <source>
        <dbReference type="EMBL" id="OBB29096.1"/>
    </source>
</evidence>
<dbReference type="NCBIfam" id="TIGR02241">
    <property type="entry name" value="conserved hypothetical phage tail region protein"/>
    <property type="match status" value="1"/>
</dbReference>
<dbReference type="Proteomes" id="UP000093902">
    <property type="component" value="Unassembled WGS sequence"/>
</dbReference>
<evidence type="ECO:0008006" key="3">
    <source>
        <dbReference type="Google" id="ProtNLM"/>
    </source>
</evidence>
<dbReference type="PANTHER" id="PTHR38009:SF1">
    <property type="entry name" value="CONSERVED HYPOTHETICAL PHAGE TAIL PROTEIN"/>
    <property type="match status" value="1"/>
</dbReference>
<comment type="caution">
    <text evidence="1">The sequence shown here is derived from an EMBL/GenBank/DDBJ whole genome shotgun (WGS) entry which is preliminary data.</text>
</comment>
<dbReference type="EMBL" id="LZSO01000026">
    <property type="protein sequence ID" value="OBB29096.1"/>
    <property type="molecule type" value="Genomic_DNA"/>
</dbReference>
<dbReference type="RefSeq" id="WP_064932445.1">
    <property type="nucleotide sequence ID" value="NZ_LZSO01000026.1"/>
</dbReference>
<dbReference type="AlphaFoldDB" id="A0A1A0R3U1"/>
<dbReference type="PANTHER" id="PTHR38009">
    <property type="entry name" value="CONSERVED HYPOTHETICAL PHAGE TAIL PROTEIN"/>
    <property type="match status" value="1"/>
</dbReference>
<dbReference type="InterPro" id="IPR010667">
    <property type="entry name" value="Phage_T4_Gp19"/>
</dbReference>
<accession>A0A1A0R3U1</accession>
<gene>
    <name evidence="1" type="ORF">A5792_20000</name>
</gene>
<proteinExistence type="predicted"/>
<organism evidence="1 2">
    <name type="scientific">Mycolicibacterium peregrinum</name>
    <name type="common">Mycobacterium peregrinum</name>
    <dbReference type="NCBI Taxonomy" id="43304"/>
    <lineage>
        <taxon>Bacteria</taxon>
        <taxon>Bacillati</taxon>
        <taxon>Actinomycetota</taxon>
        <taxon>Actinomycetes</taxon>
        <taxon>Mycobacteriales</taxon>
        <taxon>Mycobacteriaceae</taxon>
        <taxon>Mycolicibacterium</taxon>
    </lineage>
</organism>
<reference evidence="2" key="1">
    <citation type="submission" date="2016-06" db="EMBL/GenBank/DDBJ databases">
        <authorList>
            <person name="Sutton G."/>
            <person name="Brinkac L."/>
            <person name="Sanka R."/>
            <person name="Adams M."/>
            <person name="Lau E."/>
            <person name="Mehaffy C."/>
            <person name="Tameris M."/>
            <person name="Hatherill M."/>
            <person name="Hanekom W."/>
            <person name="Mahomed H."/>
            <person name="Mcshane H."/>
        </authorList>
    </citation>
    <scope>NUCLEOTIDE SEQUENCE [LARGE SCALE GENOMIC DNA]</scope>
    <source>
        <strain evidence="2">852002-51209_SCH5440388</strain>
    </source>
</reference>
<sequence length="150" mass="16821">MAEFIVNPERIDPYKNFRFRVKWDARYVAGISRIAGLRSGTEVIASPAKFSPIVLERGMTHDSSFQMWVNQATTGFAQGGESSLNVLRQDVRIESFNEAGQLVEAWDVFRCWPSEYQPLADLDGNADAVIIGHLKLENEGWARDASVWGA</sequence>
<protein>
    <recommendedName>
        <fullName evidence="3">Phage tail protein</fullName>
    </recommendedName>
</protein>
<name>A0A1A0R3U1_MYCPR</name>
<dbReference type="GO" id="GO:0005198">
    <property type="term" value="F:structural molecule activity"/>
    <property type="evidence" value="ECO:0007669"/>
    <property type="project" value="InterPro"/>
</dbReference>
<evidence type="ECO:0000313" key="2">
    <source>
        <dbReference type="Proteomes" id="UP000093902"/>
    </source>
</evidence>
<dbReference type="InterPro" id="IPR011747">
    <property type="entry name" value="CHP02241"/>
</dbReference>
<dbReference type="Pfam" id="PF06841">
    <property type="entry name" value="Phage_T4_gp19"/>
    <property type="match status" value="1"/>
</dbReference>